<gene>
    <name evidence="7" type="primary">107363177</name>
</gene>
<proteinExistence type="inferred from homology"/>
<reference evidence="8" key="1">
    <citation type="submission" date="2011-08" db="EMBL/GenBank/DDBJ databases">
        <authorList>
            <person name="Rombauts S."/>
        </authorList>
    </citation>
    <scope>NUCLEOTIDE SEQUENCE</scope>
    <source>
        <strain evidence="8">London</strain>
    </source>
</reference>
<dbReference type="STRING" id="32264.T1KCW9"/>
<dbReference type="PANTHER" id="PTHR48414:SF1">
    <property type="entry name" value="POP5 HOMOLOG, RIBONUCLEASE P_MRP SUBUNIT"/>
    <property type="match status" value="1"/>
</dbReference>
<dbReference type="Proteomes" id="UP000015104">
    <property type="component" value="Unassembled WGS sequence"/>
</dbReference>
<keyword evidence="2" id="KW-0698">rRNA processing</keyword>
<dbReference type="PANTHER" id="PTHR48414">
    <property type="entry name" value="POP5 HOMOLOG, RIBONUCLEASE P_MRP SUBUNIT"/>
    <property type="match status" value="1"/>
</dbReference>
<keyword evidence="8" id="KW-1185">Reference proteome</keyword>
<name>T1KCW9_TETUR</name>
<protein>
    <recommendedName>
        <fullName evidence="5 6">Ribonuclease P/MRP protein subunit POP5</fullName>
    </recommendedName>
</protein>
<dbReference type="GO" id="GO:0005730">
    <property type="term" value="C:nucleolus"/>
    <property type="evidence" value="ECO:0007669"/>
    <property type="project" value="UniProtKB-SubCell"/>
</dbReference>
<evidence type="ECO:0000313" key="7">
    <source>
        <dbReference type="EnsemblMetazoa" id="tetur09g00850.1"/>
    </source>
</evidence>
<evidence type="ECO:0000256" key="6">
    <source>
        <dbReference type="PIRNR" id="PIRNR023803"/>
    </source>
</evidence>
<evidence type="ECO:0000256" key="1">
    <source>
        <dbReference type="ARBA" id="ARBA00010800"/>
    </source>
</evidence>
<keyword evidence="3 6" id="KW-0819">tRNA processing</keyword>
<dbReference type="GO" id="GO:0030677">
    <property type="term" value="C:ribonuclease P complex"/>
    <property type="evidence" value="ECO:0007669"/>
    <property type="project" value="InterPro"/>
</dbReference>
<evidence type="ECO:0000256" key="4">
    <source>
        <dbReference type="ARBA" id="ARBA00023242"/>
    </source>
</evidence>
<dbReference type="AlphaFoldDB" id="T1KCW9"/>
<dbReference type="Pfam" id="PF01900">
    <property type="entry name" value="RNase_P_Rpp14"/>
    <property type="match status" value="1"/>
</dbReference>
<dbReference type="EnsemblMetazoa" id="tetur09g00850.1">
    <property type="protein sequence ID" value="tetur09g00850.1"/>
    <property type="gene ID" value="tetur09g00850"/>
</dbReference>
<comment type="similarity">
    <text evidence="1 6">Belongs to the eukaryotic/archaeal RNase P protein component 2 family.</text>
</comment>
<dbReference type="InterPro" id="IPR038085">
    <property type="entry name" value="Rnp2-like_sf"/>
</dbReference>
<comment type="subcellular location">
    <subcellularLocation>
        <location evidence="6">Nucleus</location>
        <location evidence="6">Nucleolus</location>
    </subcellularLocation>
</comment>
<dbReference type="InterPro" id="IPR002759">
    <property type="entry name" value="Pop5/Rpp14/Rnp2-like"/>
</dbReference>
<comment type="function">
    <text evidence="6">Component of ribonuclease P, a protein complex that generates mature tRNA molecules by cleaving their 5'-ends.</text>
</comment>
<dbReference type="SUPFAM" id="SSF160350">
    <property type="entry name" value="Rnp2-like"/>
    <property type="match status" value="1"/>
</dbReference>
<organism evidence="7 8">
    <name type="scientific">Tetranychus urticae</name>
    <name type="common">Two-spotted spider mite</name>
    <dbReference type="NCBI Taxonomy" id="32264"/>
    <lineage>
        <taxon>Eukaryota</taxon>
        <taxon>Metazoa</taxon>
        <taxon>Ecdysozoa</taxon>
        <taxon>Arthropoda</taxon>
        <taxon>Chelicerata</taxon>
        <taxon>Arachnida</taxon>
        <taxon>Acari</taxon>
        <taxon>Acariformes</taxon>
        <taxon>Trombidiformes</taxon>
        <taxon>Prostigmata</taxon>
        <taxon>Eleutherengona</taxon>
        <taxon>Raphignathae</taxon>
        <taxon>Tetranychoidea</taxon>
        <taxon>Tetranychidae</taxon>
        <taxon>Tetranychus</taxon>
    </lineage>
</organism>
<accession>T1KCW9</accession>
<dbReference type="GO" id="GO:0001682">
    <property type="term" value="P:tRNA 5'-leader removal"/>
    <property type="evidence" value="ECO:0007669"/>
    <property type="project" value="InterPro"/>
</dbReference>
<dbReference type="InterPro" id="IPR016819">
    <property type="entry name" value="RNase_P/MRP_POP5"/>
</dbReference>
<dbReference type="Gene3D" id="3.30.70.3250">
    <property type="entry name" value="Ribonuclease P, Pop5 subunit"/>
    <property type="match status" value="1"/>
</dbReference>
<dbReference type="GO" id="GO:0033204">
    <property type="term" value="F:ribonuclease P RNA binding"/>
    <property type="evidence" value="ECO:0007669"/>
    <property type="project" value="InterPro"/>
</dbReference>
<evidence type="ECO:0000256" key="5">
    <source>
        <dbReference type="ARBA" id="ARBA00044198"/>
    </source>
</evidence>
<dbReference type="PIRSF" id="PIRSF023803">
    <property type="entry name" value="Ribonuclease_P_prd"/>
    <property type="match status" value="1"/>
</dbReference>
<dbReference type="EMBL" id="CAEY01002001">
    <property type="status" value="NOT_ANNOTATED_CDS"/>
    <property type="molecule type" value="Genomic_DNA"/>
</dbReference>
<evidence type="ECO:0000256" key="3">
    <source>
        <dbReference type="ARBA" id="ARBA00022694"/>
    </source>
</evidence>
<keyword evidence="4 6" id="KW-0539">Nucleus</keyword>
<reference evidence="7" key="2">
    <citation type="submission" date="2015-06" db="UniProtKB">
        <authorList>
            <consortium name="EnsemblMetazoa"/>
        </authorList>
    </citation>
    <scope>IDENTIFICATION</scope>
</reference>
<evidence type="ECO:0000313" key="8">
    <source>
        <dbReference type="Proteomes" id="UP000015104"/>
    </source>
</evidence>
<dbReference type="HOGENOM" id="CLU_086710_2_1_1"/>
<evidence type="ECO:0000256" key="2">
    <source>
        <dbReference type="ARBA" id="ARBA00022552"/>
    </source>
</evidence>
<sequence length="142" mass="16411">MVRVKKRYVLLECVLNDNRSSEGLPFEEGDIVVAIRDAVLTIHGDFGLGSVMGSLFCKKLSKKTRICLFCCRFGPHYMMTTAIPFVKKIKDTPCSLRQLYISGTIRGSLKFLKNFYEKEVTDYKSELKKFEEFAKHRKIEIE</sequence>
<dbReference type="eggNOG" id="KOG4639">
    <property type="taxonomic scope" value="Eukaryota"/>
</dbReference>
<dbReference type="GO" id="GO:0006364">
    <property type="term" value="P:rRNA processing"/>
    <property type="evidence" value="ECO:0007669"/>
    <property type="project" value="UniProtKB-KW"/>
</dbReference>